<evidence type="ECO:0000313" key="1">
    <source>
        <dbReference type="EMBL" id="KAK3604235.1"/>
    </source>
</evidence>
<comment type="caution">
    <text evidence="1">The sequence shown here is derived from an EMBL/GenBank/DDBJ whole genome shotgun (WGS) entry which is preliminary data.</text>
</comment>
<keyword evidence="2" id="KW-1185">Reference proteome</keyword>
<name>A0AAE0T5I5_9BIVA</name>
<evidence type="ECO:0000313" key="2">
    <source>
        <dbReference type="Proteomes" id="UP001195483"/>
    </source>
</evidence>
<dbReference type="Proteomes" id="UP001195483">
    <property type="component" value="Unassembled WGS sequence"/>
</dbReference>
<reference evidence="1" key="2">
    <citation type="journal article" date="2021" name="Genome Biol. Evol.">
        <title>Developing a high-quality reference genome for a parasitic bivalve with doubly uniparental inheritance (Bivalvia: Unionida).</title>
        <authorList>
            <person name="Smith C.H."/>
        </authorList>
    </citation>
    <scope>NUCLEOTIDE SEQUENCE</scope>
    <source>
        <strain evidence="1">CHS0354</strain>
        <tissue evidence="1">Mantle</tissue>
    </source>
</reference>
<reference evidence="1" key="1">
    <citation type="journal article" date="2021" name="Genome Biol. Evol.">
        <title>A High-Quality Reference Genome for a Parasitic Bivalve with Doubly Uniparental Inheritance (Bivalvia: Unionida).</title>
        <authorList>
            <person name="Smith C.H."/>
        </authorList>
    </citation>
    <scope>NUCLEOTIDE SEQUENCE</scope>
    <source>
        <strain evidence="1">CHS0354</strain>
    </source>
</reference>
<accession>A0AAE0T5I5</accession>
<protein>
    <submittedName>
        <fullName evidence="1">Uncharacterized protein</fullName>
    </submittedName>
</protein>
<dbReference type="AlphaFoldDB" id="A0AAE0T5I5"/>
<proteinExistence type="predicted"/>
<dbReference type="EMBL" id="JAEAOA010000186">
    <property type="protein sequence ID" value="KAK3604235.1"/>
    <property type="molecule type" value="Genomic_DNA"/>
</dbReference>
<organism evidence="1 2">
    <name type="scientific">Potamilus streckersoni</name>
    <dbReference type="NCBI Taxonomy" id="2493646"/>
    <lineage>
        <taxon>Eukaryota</taxon>
        <taxon>Metazoa</taxon>
        <taxon>Spiralia</taxon>
        <taxon>Lophotrochozoa</taxon>
        <taxon>Mollusca</taxon>
        <taxon>Bivalvia</taxon>
        <taxon>Autobranchia</taxon>
        <taxon>Heteroconchia</taxon>
        <taxon>Palaeoheterodonta</taxon>
        <taxon>Unionida</taxon>
        <taxon>Unionoidea</taxon>
        <taxon>Unionidae</taxon>
        <taxon>Ambleminae</taxon>
        <taxon>Lampsilini</taxon>
        <taxon>Potamilus</taxon>
    </lineage>
</organism>
<sequence>MTSKRFYHLHRFRPGLSKAQQTNKQNNSANAQNFTIESFLNTETPKSRSLFVIIPFEYRGLTENSALIFGNRFSENLKNIPRFDTVSPEKIIGYLNEAKPDLLSCNHIDCGMQIAKLFEARFYTVTRLELRDNFFSMNLDVVDVYNGSIVYKEQLNFPKDDIYKALDDLSRRINQNIIYEARVLGAGKRRIVLNIGSDDGLKLTDRVIIYNRDILNFYKPKNTNRSVQVTLEKDGKEELIEEIKEEPPKPEEELPQFSEITAARSVIEITRLERNMSEGLVKMTINTAEPALQESTAAFYIDRLKQADLIEKARREIDQYHGWRETEIKEPPKVTKEEEPPPLIVPIPLPITERNEWIRKVRHWEGERDFFQYMLIGSIAAGLVSFYVYKSFNAVQLVPIGLAAYSTYALLFSRAELNKLIEEGKYKGYIRTIGDSYNDPTLMKDKDQGRPYPVYQLSYNIHF</sequence>
<reference evidence="1" key="3">
    <citation type="submission" date="2023-05" db="EMBL/GenBank/DDBJ databases">
        <authorList>
            <person name="Smith C.H."/>
        </authorList>
    </citation>
    <scope>NUCLEOTIDE SEQUENCE</scope>
    <source>
        <strain evidence="1">CHS0354</strain>
        <tissue evidence="1">Mantle</tissue>
    </source>
</reference>
<gene>
    <name evidence="1" type="ORF">CHS0354_002043</name>
</gene>